<name>A0AAV4A620_9GAST</name>
<dbReference type="EMBL" id="BLXT01003574">
    <property type="protein sequence ID" value="GFO02163.1"/>
    <property type="molecule type" value="Genomic_DNA"/>
</dbReference>
<gene>
    <name evidence="2" type="ORF">PoB_002866800</name>
</gene>
<dbReference type="AlphaFoldDB" id="A0AAV4A620"/>
<evidence type="ECO:0000256" key="1">
    <source>
        <dbReference type="SAM" id="MobiDB-lite"/>
    </source>
</evidence>
<organism evidence="2 3">
    <name type="scientific">Plakobranchus ocellatus</name>
    <dbReference type="NCBI Taxonomy" id="259542"/>
    <lineage>
        <taxon>Eukaryota</taxon>
        <taxon>Metazoa</taxon>
        <taxon>Spiralia</taxon>
        <taxon>Lophotrochozoa</taxon>
        <taxon>Mollusca</taxon>
        <taxon>Gastropoda</taxon>
        <taxon>Heterobranchia</taxon>
        <taxon>Euthyneura</taxon>
        <taxon>Panpulmonata</taxon>
        <taxon>Sacoglossa</taxon>
        <taxon>Placobranchoidea</taxon>
        <taxon>Plakobranchidae</taxon>
        <taxon>Plakobranchus</taxon>
    </lineage>
</organism>
<comment type="caution">
    <text evidence="2">The sequence shown here is derived from an EMBL/GenBank/DDBJ whole genome shotgun (WGS) entry which is preliminary data.</text>
</comment>
<feature type="region of interest" description="Disordered" evidence="1">
    <location>
        <begin position="40"/>
        <end position="77"/>
    </location>
</feature>
<sequence length="100" mass="11130">MVQNVDVDLIGSENKCNAQHNGCWLVGCICMACPRHDELRLSGPPPGHDQRRGSNPQQKGHCRSQADSLSSVSPTPLHNRMTFTAHRQYLIPSAGESYWF</sequence>
<feature type="compositionally biased region" description="Polar residues" evidence="1">
    <location>
        <begin position="65"/>
        <end position="76"/>
    </location>
</feature>
<protein>
    <submittedName>
        <fullName evidence="2">Uncharacterized protein</fullName>
    </submittedName>
</protein>
<accession>A0AAV4A620</accession>
<evidence type="ECO:0000313" key="2">
    <source>
        <dbReference type="EMBL" id="GFO02163.1"/>
    </source>
</evidence>
<dbReference type="Proteomes" id="UP000735302">
    <property type="component" value="Unassembled WGS sequence"/>
</dbReference>
<proteinExistence type="predicted"/>
<evidence type="ECO:0000313" key="3">
    <source>
        <dbReference type="Proteomes" id="UP000735302"/>
    </source>
</evidence>
<reference evidence="2 3" key="1">
    <citation type="journal article" date="2021" name="Elife">
        <title>Chloroplast acquisition without the gene transfer in kleptoplastic sea slugs, Plakobranchus ocellatus.</title>
        <authorList>
            <person name="Maeda T."/>
            <person name="Takahashi S."/>
            <person name="Yoshida T."/>
            <person name="Shimamura S."/>
            <person name="Takaki Y."/>
            <person name="Nagai Y."/>
            <person name="Toyoda A."/>
            <person name="Suzuki Y."/>
            <person name="Arimoto A."/>
            <person name="Ishii H."/>
            <person name="Satoh N."/>
            <person name="Nishiyama T."/>
            <person name="Hasebe M."/>
            <person name="Maruyama T."/>
            <person name="Minagawa J."/>
            <person name="Obokata J."/>
            <person name="Shigenobu S."/>
        </authorList>
    </citation>
    <scope>NUCLEOTIDE SEQUENCE [LARGE SCALE GENOMIC DNA]</scope>
</reference>
<keyword evidence="3" id="KW-1185">Reference proteome</keyword>